<feature type="DNA-binding region" description="H-T-H motif" evidence="2">
    <location>
        <begin position="32"/>
        <end position="51"/>
    </location>
</feature>
<dbReference type="Pfam" id="PF00440">
    <property type="entry name" value="TetR_N"/>
    <property type="match status" value="1"/>
</dbReference>
<dbReference type="KEGG" id="ehn:H9Q80_06860"/>
<evidence type="ECO:0000256" key="1">
    <source>
        <dbReference type="ARBA" id="ARBA00023125"/>
    </source>
</evidence>
<reference evidence="4 5" key="1">
    <citation type="submission" date="2020-08" db="EMBL/GenBank/DDBJ databases">
        <authorList>
            <person name="Liu C."/>
            <person name="Sun Q."/>
        </authorList>
    </citation>
    <scope>NUCLEOTIDE SEQUENCE [LARGE SCALE GENOMIC DNA]</scope>
    <source>
        <strain evidence="4 5">NSJ-61</strain>
    </source>
</reference>
<dbReference type="GO" id="GO:0003677">
    <property type="term" value="F:DNA binding"/>
    <property type="evidence" value="ECO:0007669"/>
    <property type="project" value="UniProtKB-UniRule"/>
</dbReference>
<dbReference type="PANTHER" id="PTHR43479">
    <property type="entry name" value="ACREF/ENVCD OPERON REPRESSOR-RELATED"/>
    <property type="match status" value="1"/>
</dbReference>
<proteinExistence type="predicted"/>
<dbReference type="SUPFAM" id="SSF46689">
    <property type="entry name" value="Homeodomain-like"/>
    <property type="match status" value="1"/>
</dbReference>
<accession>A0A7G9GS75</accession>
<dbReference type="Gene3D" id="1.10.357.10">
    <property type="entry name" value="Tetracycline Repressor, domain 2"/>
    <property type="match status" value="1"/>
</dbReference>
<dbReference type="RefSeq" id="WP_117536334.1">
    <property type="nucleotide sequence ID" value="NZ_CP060636.1"/>
</dbReference>
<keyword evidence="1 2" id="KW-0238">DNA-binding</keyword>
<name>A0A7G9GS75_9FIRM</name>
<dbReference type="Proteomes" id="UP000515856">
    <property type="component" value="Chromosome"/>
</dbReference>
<protein>
    <submittedName>
        <fullName evidence="4">TetR/AcrR family transcriptional regulator</fullName>
    </submittedName>
</protein>
<evidence type="ECO:0000313" key="5">
    <source>
        <dbReference type="Proteomes" id="UP000515856"/>
    </source>
</evidence>
<evidence type="ECO:0000313" key="4">
    <source>
        <dbReference type="EMBL" id="QNM13657.1"/>
    </source>
</evidence>
<dbReference type="Pfam" id="PF14278">
    <property type="entry name" value="TetR_C_8"/>
    <property type="match status" value="1"/>
</dbReference>
<dbReference type="InterPro" id="IPR050624">
    <property type="entry name" value="HTH-type_Tx_Regulator"/>
</dbReference>
<organism evidence="4 5">
    <name type="scientific">[Eubacterium] hominis</name>
    <dbReference type="NCBI Taxonomy" id="2764325"/>
    <lineage>
        <taxon>Bacteria</taxon>
        <taxon>Bacillati</taxon>
        <taxon>Bacillota</taxon>
        <taxon>Erysipelotrichia</taxon>
        <taxon>Erysipelotrichales</taxon>
        <taxon>Erysipelotrichaceae</taxon>
        <taxon>Amedibacillus</taxon>
    </lineage>
</organism>
<gene>
    <name evidence="4" type="ORF">H9Q80_06860</name>
</gene>
<evidence type="ECO:0000256" key="2">
    <source>
        <dbReference type="PROSITE-ProRule" id="PRU00335"/>
    </source>
</evidence>
<evidence type="ECO:0000259" key="3">
    <source>
        <dbReference type="PROSITE" id="PS50977"/>
    </source>
</evidence>
<sequence length="191" mass="22321">MQKREELTQQTKQNLREAFWSLYIQKPIEKITVKEITDIAGYNRGTFYLYYKDTYDLLAKIEQELLEVVDALITQWLENDALHNLPDHMEHLMELAQTYSSYMGVLLSDQGDPKFASQLKEILKPLIACWLQIDDTNKESSLLCEFYLSGLLSVISIWLCEEKDLDIEQFVQFIISHIFSITNINSSLVTR</sequence>
<dbReference type="InterPro" id="IPR039532">
    <property type="entry name" value="TetR_C_Firmicutes"/>
</dbReference>
<dbReference type="EMBL" id="CP060636">
    <property type="protein sequence ID" value="QNM13657.1"/>
    <property type="molecule type" value="Genomic_DNA"/>
</dbReference>
<keyword evidence="5" id="KW-1185">Reference proteome</keyword>
<dbReference type="PANTHER" id="PTHR43479:SF11">
    <property type="entry name" value="ACREF_ENVCD OPERON REPRESSOR-RELATED"/>
    <property type="match status" value="1"/>
</dbReference>
<dbReference type="InterPro" id="IPR001647">
    <property type="entry name" value="HTH_TetR"/>
</dbReference>
<feature type="domain" description="HTH tetR-type" evidence="3">
    <location>
        <begin position="9"/>
        <end position="69"/>
    </location>
</feature>
<dbReference type="InterPro" id="IPR009057">
    <property type="entry name" value="Homeodomain-like_sf"/>
</dbReference>
<dbReference type="AlphaFoldDB" id="A0A7G9GS75"/>
<dbReference type="PROSITE" id="PS50977">
    <property type="entry name" value="HTH_TETR_2"/>
    <property type="match status" value="1"/>
</dbReference>